<dbReference type="GO" id="GO:0016020">
    <property type="term" value="C:membrane"/>
    <property type="evidence" value="ECO:0007669"/>
    <property type="project" value="GOC"/>
</dbReference>
<sequence length="471" mass="52791">MFYKKVKMNNKQHTIQKAITLSGVGLHTGVVANMTFVPAPPNHGYKFQRIDLPNQPIADADVDYVVDTSRGTTIEHNGARINTVEHVLAAMVGCQVDNVLIQLDGPEPPIMDGSSIKFVEAILETGLEQQDAHRKFFEIPSEIRYKDNERGVELAALPLNDYRLTAMVDYNSKFLSSQHANLTNISQFNESFAKCRTFCFVHELEALFKADLIKGGDLSNAIVIADRDYSEEELDHLAVVLGKPKVSVSKEKGILNNLELYYPNEMARHKLLDMVGDLALVGRPIKAQILAARPGHAANVELAKKIKKLMKETEKNNVPQYDSKQPPIFNFERIYQLLPHRYPFQMVDKIIYLDDESVVGIKNVTMNENYFMGHFPNNPVMPGVMQVEAMAQTGGILVLSSVPDPENYWPYLVGIENCRFRKSVTPGDTVIFKCDLLAPIRRGIAKMHGRAYVNGQVVCEADMTASLVRKS</sequence>
<keyword evidence="20" id="KW-1185">Reference proteome</keyword>
<comment type="catalytic activity">
    <reaction evidence="13 17">
        <text>a UDP-3-O-[(3R)-3-hydroxyacyl]-N-acetyl-alpha-D-glucosamine + H2O = a UDP-3-O-[(3R)-3-hydroxyacyl]-alpha-D-glucosamine + acetate</text>
        <dbReference type="Rhea" id="RHEA:67816"/>
        <dbReference type="ChEBI" id="CHEBI:15377"/>
        <dbReference type="ChEBI" id="CHEBI:30089"/>
        <dbReference type="ChEBI" id="CHEBI:137740"/>
        <dbReference type="ChEBI" id="CHEBI:173225"/>
        <dbReference type="EC" id="3.5.1.108"/>
    </reaction>
</comment>
<evidence type="ECO:0000256" key="10">
    <source>
        <dbReference type="ARBA" id="ARBA00022833"/>
    </source>
</evidence>
<evidence type="ECO:0000256" key="11">
    <source>
        <dbReference type="ARBA" id="ARBA00023098"/>
    </source>
</evidence>
<dbReference type="AlphaFoldDB" id="A0A316EI24"/>
<comment type="similarity">
    <text evidence="17">Belongs to the LpxC family.</text>
</comment>
<protein>
    <recommendedName>
        <fullName evidence="17 18">Multifunctional fusion protein</fullName>
    </recommendedName>
    <domain>
        <recommendedName>
            <fullName evidence="18">3-hydroxyacyl-[acyl-carrier-protein] dehydratase FabZ</fullName>
            <ecNumber evidence="18">4.2.1.59</ecNumber>
        </recommendedName>
        <alternativeName>
            <fullName evidence="18">(3R)-hydroxymyristoyl-[acyl-carrier-protein] dehydratase</fullName>
        </alternativeName>
        <alternativeName>
            <fullName evidence="18">Beta-hydroxyacyl-ACP dehydratase</fullName>
            <shortName evidence="18">(3R)-hydroxymyristoyl-ACP dehydrase</shortName>
        </alternativeName>
    </domain>
    <domain>
        <recommendedName>
            <fullName evidence="17">UDP-3-O-acyl-N-acetylglucosamine deacetylase</fullName>
            <shortName evidence="17">UDP-3-O-acyl-GlcNAc deacetylase</shortName>
            <ecNumber evidence="17">3.5.1.108</ecNumber>
        </recommendedName>
        <alternativeName>
            <fullName evidence="17">UDP-3-O-[R-3-hydroxymyristoyl]-N-acetylglucosamine deacetylase</fullName>
        </alternativeName>
    </domain>
</protein>
<dbReference type="HAMAP" id="MF_00406">
    <property type="entry name" value="FabZ"/>
    <property type="match status" value="1"/>
</dbReference>
<evidence type="ECO:0000256" key="17">
    <source>
        <dbReference type="HAMAP-Rule" id="MF_00388"/>
    </source>
</evidence>
<evidence type="ECO:0000256" key="13">
    <source>
        <dbReference type="ARBA" id="ARBA00024535"/>
    </source>
</evidence>
<dbReference type="Pfam" id="PF07977">
    <property type="entry name" value="FabA"/>
    <property type="match status" value="1"/>
</dbReference>
<dbReference type="Proteomes" id="UP000245489">
    <property type="component" value="Unassembled WGS sequence"/>
</dbReference>
<comment type="similarity">
    <text evidence="15">In the N-terminal section; belongs to the LpxC family.</text>
</comment>
<reference evidence="19 20" key="1">
    <citation type="submission" date="2018-05" db="EMBL/GenBank/DDBJ databases">
        <title>Genomic Encyclopedia of Archaeal and Bacterial Type Strains, Phase II (KMG-II): from individual species to whole genera.</title>
        <authorList>
            <person name="Goeker M."/>
        </authorList>
    </citation>
    <scope>NUCLEOTIDE SEQUENCE [LARGE SCALE GENOMIC DNA]</scope>
    <source>
        <strain evidence="19 20">DSM 22214</strain>
    </source>
</reference>
<comment type="cofactor">
    <cofactor evidence="1 17">
        <name>Zn(2+)</name>
        <dbReference type="ChEBI" id="CHEBI:29105"/>
    </cofactor>
</comment>
<evidence type="ECO:0000256" key="18">
    <source>
        <dbReference type="HAMAP-Rule" id="MF_00406"/>
    </source>
</evidence>
<evidence type="ECO:0000256" key="16">
    <source>
        <dbReference type="ARBA" id="ARBA00061355"/>
    </source>
</evidence>
<evidence type="ECO:0000256" key="6">
    <source>
        <dbReference type="ARBA" id="ARBA00022516"/>
    </source>
</evidence>
<comment type="subcellular location">
    <subcellularLocation>
        <location evidence="3 18">Cytoplasm</location>
    </subcellularLocation>
</comment>
<dbReference type="EMBL" id="QGGO01000001">
    <property type="protein sequence ID" value="PWK29421.1"/>
    <property type="molecule type" value="Genomic_DNA"/>
</dbReference>
<dbReference type="NCBIfam" id="NF009667">
    <property type="entry name" value="PRK13188.1"/>
    <property type="match status" value="1"/>
</dbReference>
<keyword evidence="12 18" id="KW-0456">Lyase</keyword>
<evidence type="ECO:0000256" key="14">
    <source>
        <dbReference type="ARBA" id="ARBA00025049"/>
    </source>
</evidence>
<evidence type="ECO:0000313" key="20">
    <source>
        <dbReference type="Proteomes" id="UP000245489"/>
    </source>
</evidence>
<evidence type="ECO:0000256" key="3">
    <source>
        <dbReference type="ARBA" id="ARBA00004496"/>
    </source>
</evidence>
<dbReference type="InterPro" id="IPR020568">
    <property type="entry name" value="Ribosomal_Su5_D2-typ_SF"/>
</dbReference>
<dbReference type="Gene3D" id="3.30.230.20">
    <property type="entry name" value="lpxc deacetylase, domain 1"/>
    <property type="match status" value="1"/>
</dbReference>
<feature type="active site" evidence="18">
    <location>
        <position position="374"/>
    </location>
</feature>
<dbReference type="InterPro" id="IPR004463">
    <property type="entry name" value="UDP-acyl_GlcNac_deAcase"/>
</dbReference>
<proteinExistence type="inferred from homology"/>
<feature type="binding site" evidence="17">
    <location>
        <position position="273"/>
    </location>
    <ligand>
        <name>Zn(2+)</name>
        <dbReference type="ChEBI" id="CHEBI:29105"/>
    </ligand>
</feature>
<evidence type="ECO:0000256" key="2">
    <source>
        <dbReference type="ARBA" id="ARBA00002923"/>
    </source>
</evidence>
<dbReference type="InterPro" id="IPR011334">
    <property type="entry name" value="UDP-acyl_GlcNac_deAcase_C"/>
</dbReference>
<dbReference type="EC" id="3.5.1.108" evidence="17"/>
<dbReference type="InterPro" id="IPR015870">
    <property type="entry name" value="UDP-acyl_N-AcGlcN_deAcase_N"/>
</dbReference>
<dbReference type="Gene3D" id="3.10.129.10">
    <property type="entry name" value="Hotdog Thioesterase"/>
    <property type="match status" value="1"/>
</dbReference>
<organism evidence="19 20">
    <name type="scientific">Arcicella aurantiaca</name>
    <dbReference type="NCBI Taxonomy" id="591202"/>
    <lineage>
        <taxon>Bacteria</taxon>
        <taxon>Pseudomonadati</taxon>
        <taxon>Bacteroidota</taxon>
        <taxon>Cytophagia</taxon>
        <taxon>Cytophagales</taxon>
        <taxon>Flectobacillaceae</taxon>
        <taxon>Arcicella</taxon>
    </lineage>
</organism>
<dbReference type="Pfam" id="PF03331">
    <property type="entry name" value="LpxC"/>
    <property type="match status" value="2"/>
</dbReference>
<dbReference type="InterPro" id="IPR029069">
    <property type="entry name" value="HotDog_dom_sf"/>
</dbReference>
<dbReference type="FunFam" id="3.10.129.10:FF:000001">
    <property type="entry name" value="3-hydroxyacyl-[acyl-carrier-protein] dehydratase FabZ"/>
    <property type="match status" value="1"/>
</dbReference>
<dbReference type="NCBIfam" id="NF000582">
    <property type="entry name" value="PRK00006.1"/>
    <property type="match status" value="1"/>
</dbReference>
<evidence type="ECO:0000256" key="12">
    <source>
        <dbReference type="ARBA" id="ARBA00023239"/>
    </source>
</evidence>
<keyword evidence="7 17" id="KW-0441">Lipid A biosynthesis</keyword>
<keyword evidence="6 17" id="KW-0444">Lipid biosynthesis</keyword>
<dbReference type="InterPro" id="IPR013114">
    <property type="entry name" value="FabA_FabZ"/>
</dbReference>
<dbReference type="GO" id="GO:0006633">
    <property type="term" value="P:fatty acid biosynthetic process"/>
    <property type="evidence" value="ECO:0007669"/>
    <property type="project" value="UniProtKB-UniRule"/>
</dbReference>
<comment type="similarity">
    <text evidence="16">In the C-terminal section; belongs to the thioester dehydratase family.</text>
</comment>
<evidence type="ECO:0000256" key="5">
    <source>
        <dbReference type="ARBA" id="ARBA00022490"/>
    </source>
</evidence>
<dbReference type="UniPathway" id="UPA00359">
    <property type="reaction ID" value="UER00478"/>
</dbReference>
<accession>A0A316EI24</accession>
<comment type="function">
    <text evidence="14 18">Involved in unsaturated fatty acids biosynthesis. Catalyzes the dehydration of short chain beta-hydroxyacyl-ACPs and long chain saturated and unsaturated beta-hydroxyacyl-ACPs.</text>
</comment>
<comment type="similarity">
    <text evidence="18">Belongs to the thioester dehydratase family. FabZ subfamily.</text>
</comment>
<dbReference type="Gene3D" id="3.30.1700.10">
    <property type="entry name" value="lpxc deacetylase, domain 2"/>
    <property type="match status" value="1"/>
</dbReference>
<evidence type="ECO:0000256" key="8">
    <source>
        <dbReference type="ARBA" id="ARBA00022723"/>
    </source>
</evidence>
<dbReference type="GO" id="GO:0019171">
    <property type="term" value="F:(3R)-hydroxyacyl-[acyl-carrier-protein] dehydratase activity"/>
    <property type="evidence" value="ECO:0007669"/>
    <property type="project" value="UniProtKB-EC"/>
</dbReference>
<evidence type="ECO:0000256" key="4">
    <source>
        <dbReference type="ARBA" id="ARBA00005002"/>
    </source>
</evidence>
<keyword evidence="9 17" id="KW-0378">Hydrolase</keyword>
<dbReference type="SUPFAM" id="SSF54637">
    <property type="entry name" value="Thioesterase/thiol ester dehydrase-isomerase"/>
    <property type="match status" value="1"/>
</dbReference>
<feature type="active site" description="Proton donor" evidence="17">
    <location>
        <position position="296"/>
    </location>
</feature>
<evidence type="ECO:0000256" key="1">
    <source>
        <dbReference type="ARBA" id="ARBA00001947"/>
    </source>
</evidence>
<gene>
    <name evidence="17" type="primary">lpxC</name>
    <name evidence="18" type="synonym">fabZ</name>
    <name evidence="19" type="ORF">LV89_00261</name>
</gene>
<evidence type="ECO:0000256" key="9">
    <source>
        <dbReference type="ARBA" id="ARBA00022801"/>
    </source>
</evidence>
<dbReference type="GO" id="GO:0005737">
    <property type="term" value="C:cytoplasm"/>
    <property type="evidence" value="ECO:0007669"/>
    <property type="project" value="UniProtKB-SubCell"/>
</dbReference>
<evidence type="ECO:0000256" key="7">
    <source>
        <dbReference type="ARBA" id="ARBA00022556"/>
    </source>
</evidence>
<evidence type="ECO:0000313" key="19">
    <source>
        <dbReference type="EMBL" id="PWK29421.1"/>
    </source>
</evidence>
<dbReference type="HAMAP" id="MF_00388">
    <property type="entry name" value="LpxC"/>
    <property type="match status" value="1"/>
</dbReference>
<evidence type="ECO:0000256" key="15">
    <source>
        <dbReference type="ARBA" id="ARBA00061221"/>
    </source>
</evidence>
<feature type="binding site" evidence="17">
    <location>
        <position position="269"/>
    </location>
    <ligand>
        <name>Zn(2+)</name>
        <dbReference type="ChEBI" id="CHEBI:29105"/>
    </ligand>
</feature>
<keyword evidence="10 17" id="KW-0862">Zinc</keyword>
<comment type="caution">
    <text evidence="19">The sequence shown here is derived from an EMBL/GenBank/DDBJ whole genome shotgun (WGS) entry which is preliminary data.</text>
</comment>
<keyword evidence="8 17" id="KW-0479">Metal-binding</keyword>
<feature type="binding site" evidence="17">
    <location>
        <position position="86"/>
    </location>
    <ligand>
        <name>Zn(2+)</name>
        <dbReference type="ChEBI" id="CHEBI:29105"/>
    </ligand>
</feature>
<dbReference type="InterPro" id="IPR010084">
    <property type="entry name" value="FabZ"/>
</dbReference>
<dbReference type="SUPFAM" id="SSF54211">
    <property type="entry name" value="Ribosomal protein S5 domain 2-like"/>
    <property type="match status" value="2"/>
</dbReference>
<keyword evidence="11 17" id="KW-0443">Lipid metabolism</keyword>
<dbReference type="PANTHER" id="PTHR33694">
    <property type="entry name" value="UDP-3-O-ACYL-N-ACETYLGLUCOSAMINE DEACETYLASE 1, MITOCHONDRIAL-RELATED"/>
    <property type="match status" value="1"/>
</dbReference>
<dbReference type="PANTHER" id="PTHR33694:SF1">
    <property type="entry name" value="UDP-3-O-ACYL-N-ACETYLGLUCOSAMINE DEACETYLASE 1, MITOCHONDRIAL-RELATED"/>
    <property type="match status" value="1"/>
</dbReference>
<dbReference type="GO" id="GO:0103117">
    <property type="term" value="F:UDP-3-O-acyl-N-acetylglucosamine deacetylase activity"/>
    <property type="evidence" value="ECO:0007669"/>
    <property type="project" value="UniProtKB-UniRule"/>
</dbReference>
<dbReference type="NCBIfam" id="TIGR00325">
    <property type="entry name" value="lpxC"/>
    <property type="match status" value="1"/>
</dbReference>
<comment type="function">
    <text evidence="2 17">Catalyzes the hydrolysis of UDP-3-O-myristoyl-N-acetylglucosamine to form UDP-3-O-myristoylglucosamine and acetate, the committed step in lipid A biosynthesis.</text>
</comment>
<comment type="catalytic activity">
    <reaction evidence="18">
        <text>a (3R)-hydroxyacyl-[ACP] = a (2E)-enoyl-[ACP] + H2O</text>
        <dbReference type="Rhea" id="RHEA:13097"/>
        <dbReference type="Rhea" id="RHEA-COMP:9925"/>
        <dbReference type="Rhea" id="RHEA-COMP:9945"/>
        <dbReference type="ChEBI" id="CHEBI:15377"/>
        <dbReference type="ChEBI" id="CHEBI:78784"/>
        <dbReference type="ChEBI" id="CHEBI:78827"/>
        <dbReference type="EC" id="4.2.1.59"/>
    </reaction>
</comment>
<dbReference type="GO" id="GO:0046872">
    <property type="term" value="F:metal ion binding"/>
    <property type="evidence" value="ECO:0007669"/>
    <property type="project" value="UniProtKB-KW"/>
</dbReference>
<dbReference type="CDD" id="cd01288">
    <property type="entry name" value="FabZ"/>
    <property type="match status" value="1"/>
</dbReference>
<keyword evidence="5 18" id="KW-0963">Cytoplasm</keyword>
<name>A0A316EI24_9BACT</name>
<comment type="pathway">
    <text evidence="4 17">Glycolipid biosynthesis; lipid IV(A) biosynthesis; lipid IV(A) from (3R)-3-hydroxytetradecanoyl-[acyl-carrier-protein] and UDP-N-acetyl-alpha-D-glucosamine: step 2/6.</text>
</comment>
<dbReference type="EC" id="4.2.1.59" evidence="18"/>
<dbReference type="GO" id="GO:0009245">
    <property type="term" value="P:lipid A biosynthetic process"/>
    <property type="evidence" value="ECO:0007669"/>
    <property type="project" value="UniProtKB-UniRule"/>
</dbReference>
<dbReference type="NCBIfam" id="TIGR01750">
    <property type="entry name" value="fabZ"/>
    <property type="match status" value="1"/>
</dbReference>